<accession>A0A2J6R5T6</accession>
<sequence length="314" mass="33978">MRRNIFELSFAFLILRTITFLAHANSDFDDNVCYDSQFQTYNATGNISIPGFQPPGASNMLGPLPTGTWTISTAIKDHRNYTTNSSYIDQTFWLDTNPFVNLSSPDLPYSGCALVLYPDPASTTIIVPGTDESGCQGVFDPDCYNALIAAVNGTGNSTSRHPREHGDCSLFLETFPTECDGQWSFKGFGSRNVFGHNSYLSSCPSSVNVGNGNATSASIGNAYSPVTHNVTNFTAYDRFITQATPVILTVWSKNSSGDQGVLSWVDTRLACVTANQVQGGSQNTVGVVISGSPRLYLRELVFYTVLAVVALFSL</sequence>
<keyword evidence="3" id="KW-1185">Reference proteome</keyword>
<gene>
    <name evidence="2" type="ORF">L207DRAFT_589393</name>
</gene>
<reference evidence="2 3" key="1">
    <citation type="submission" date="2016-04" db="EMBL/GenBank/DDBJ databases">
        <title>A degradative enzymes factory behind the ericoid mycorrhizal symbiosis.</title>
        <authorList>
            <consortium name="DOE Joint Genome Institute"/>
            <person name="Martino E."/>
            <person name="Morin E."/>
            <person name="Grelet G."/>
            <person name="Kuo A."/>
            <person name="Kohler A."/>
            <person name="Daghino S."/>
            <person name="Barry K."/>
            <person name="Choi C."/>
            <person name="Cichocki N."/>
            <person name="Clum A."/>
            <person name="Copeland A."/>
            <person name="Hainaut M."/>
            <person name="Haridas S."/>
            <person name="Labutti K."/>
            <person name="Lindquist E."/>
            <person name="Lipzen A."/>
            <person name="Khouja H.-R."/>
            <person name="Murat C."/>
            <person name="Ohm R."/>
            <person name="Olson A."/>
            <person name="Spatafora J."/>
            <person name="Veneault-Fourrey C."/>
            <person name="Henrissat B."/>
            <person name="Grigoriev I."/>
            <person name="Martin F."/>
            <person name="Perotto S."/>
        </authorList>
    </citation>
    <scope>NUCLEOTIDE SEQUENCE [LARGE SCALE GENOMIC DNA]</scope>
    <source>
        <strain evidence="2 3">F</strain>
    </source>
</reference>
<evidence type="ECO:0000256" key="1">
    <source>
        <dbReference type="SAM" id="SignalP"/>
    </source>
</evidence>
<dbReference type="AlphaFoldDB" id="A0A2J6R5T6"/>
<keyword evidence="1" id="KW-0732">Signal</keyword>
<evidence type="ECO:0000313" key="2">
    <source>
        <dbReference type="EMBL" id="PMD33839.1"/>
    </source>
</evidence>
<dbReference type="EMBL" id="KZ613955">
    <property type="protein sequence ID" value="PMD33839.1"/>
    <property type="molecule type" value="Genomic_DNA"/>
</dbReference>
<proteinExistence type="predicted"/>
<name>A0A2J6R5T6_HYAVF</name>
<feature type="signal peptide" evidence="1">
    <location>
        <begin position="1"/>
        <end position="24"/>
    </location>
</feature>
<feature type="chain" id="PRO_5014385289" evidence="1">
    <location>
        <begin position="25"/>
        <end position="314"/>
    </location>
</feature>
<evidence type="ECO:0000313" key="3">
    <source>
        <dbReference type="Proteomes" id="UP000235786"/>
    </source>
</evidence>
<protein>
    <submittedName>
        <fullName evidence="2">Uncharacterized protein</fullName>
    </submittedName>
</protein>
<dbReference type="OrthoDB" id="3494145at2759"/>
<organism evidence="2 3">
    <name type="scientific">Hyaloscypha variabilis (strain UAMH 11265 / GT02V1 / F)</name>
    <name type="common">Meliniomyces variabilis</name>
    <dbReference type="NCBI Taxonomy" id="1149755"/>
    <lineage>
        <taxon>Eukaryota</taxon>
        <taxon>Fungi</taxon>
        <taxon>Dikarya</taxon>
        <taxon>Ascomycota</taxon>
        <taxon>Pezizomycotina</taxon>
        <taxon>Leotiomycetes</taxon>
        <taxon>Helotiales</taxon>
        <taxon>Hyaloscyphaceae</taxon>
        <taxon>Hyaloscypha</taxon>
        <taxon>Hyaloscypha variabilis</taxon>
    </lineage>
</organism>
<dbReference type="Proteomes" id="UP000235786">
    <property type="component" value="Unassembled WGS sequence"/>
</dbReference>